<gene>
    <name evidence="1" type="ORF">CLPA_c06400</name>
    <name evidence="2" type="ORF">CP6013_02509</name>
</gene>
<reference evidence="1 4" key="1">
    <citation type="journal article" date="2015" name="Genome Announc.">
        <title>Complete Genome Sequence of the Nitrogen-Fixing and Solvent-Producing Clostridium pasteurianum DSM 525.</title>
        <authorList>
            <person name="Poehlein A."/>
            <person name="Grosse-Honebrink A."/>
            <person name="Zhang Y."/>
            <person name="Minton N.P."/>
            <person name="Daniel R."/>
        </authorList>
    </citation>
    <scope>NUCLEOTIDE SEQUENCE [LARGE SCALE GENOMIC DNA]</scope>
    <source>
        <strain evidence="1">DSM 525</strain>
        <strain evidence="4">DSM 525 / ATCC 6013</strain>
    </source>
</reference>
<evidence type="ECO:0000313" key="3">
    <source>
        <dbReference type="Proteomes" id="UP000028042"/>
    </source>
</evidence>
<name>A0A0H3J6Y4_CLOPA</name>
<accession>A0A0H3J6Y4</accession>
<dbReference type="Proteomes" id="UP000030905">
    <property type="component" value="Chromosome"/>
</dbReference>
<organism evidence="1 4">
    <name type="scientific">Clostridium pasteurianum DSM 525 = ATCC 6013</name>
    <dbReference type="NCBI Taxonomy" id="1262449"/>
    <lineage>
        <taxon>Bacteria</taxon>
        <taxon>Bacillati</taxon>
        <taxon>Bacillota</taxon>
        <taxon>Clostridia</taxon>
        <taxon>Eubacteriales</taxon>
        <taxon>Clostridiaceae</taxon>
        <taxon>Clostridium</taxon>
    </lineage>
</organism>
<dbReference type="AlphaFoldDB" id="A0A0H3J6Y4"/>
<dbReference type="GeneID" id="93072861"/>
<evidence type="ECO:0000313" key="1">
    <source>
        <dbReference type="EMBL" id="AJA50728.1"/>
    </source>
</evidence>
<dbReference type="Proteomes" id="UP000028042">
    <property type="component" value="Unassembled WGS sequence"/>
</dbReference>
<dbReference type="RefSeq" id="WP_004455387.1">
    <property type="nucleotide sequence ID" value="NZ_ANZB01000001.1"/>
</dbReference>
<reference evidence="2 3" key="3">
    <citation type="journal article" name="Genome Announc.">
        <title>Improved Draft Genome Sequence of Clostridium pasteurianum Strain ATCC 6013 (DSM 525) Using a Hybrid Next-Generation Sequencing Approach.</title>
        <authorList>
            <person name="Pyne M.E."/>
            <person name="Utturkar S."/>
            <person name="Brown S.D."/>
            <person name="Moo-Young M."/>
            <person name="Chung D.A."/>
            <person name="Chou C.P."/>
        </authorList>
    </citation>
    <scope>NUCLEOTIDE SEQUENCE [LARGE SCALE GENOMIC DNA]</scope>
    <source>
        <strain evidence="2 3">ATCC 6013</strain>
    </source>
</reference>
<keyword evidence="4" id="KW-1185">Reference proteome</keyword>
<reference evidence="2" key="2">
    <citation type="submission" date="2015-10" db="EMBL/GenBank/DDBJ databases">
        <title>Improved Draft Genome Sequence of Clostridium pasteurianum Strain ATCC 6013 (DSM 525) Using a Hybrid Next-Generation Sequencing Approach.</title>
        <authorList>
            <person name="Pyne M.E."/>
            <person name="Utturkar S.M."/>
            <person name="Brown S.D."/>
            <person name="Moo-Young M."/>
            <person name="Chung D.A."/>
            <person name="Chou P.C."/>
        </authorList>
    </citation>
    <scope>NUCLEOTIDE SEQUENCE</scope>
    <source>
        <strain evidence="2">ATCC 6013</strain>
    </source>
</reference>
<dbReference type="KEGG" id="cpae:CPAST_c06400"/>
<dbReference type="PATRIC" id="fig|1262449.3.peg.541"/>
<proteinExistence type="predicted"/>
<dbReference type="EMBL" id="CP009268">
    <property type="protein sequence ID" value="AJA50728.1"/>
    <property type="molecule type" value="Genomic_DNA"/>
</dbReference>
<evidence type="ECO:0000313" key="2">
    <source>
        <dbReference type="EMBL" id="KRU13261.1"/>
    </source>
</evidence>
<dbReference type="EMBL" id="JPGY02000001">
    <property type="protein sequence ID" value="KRU13261.1"/>
    <property type="molecule type" value="Genomic_DNA"/>
</dbReference>
<dbReference type="KEGG" id="cpat:CLPA_c06400"/>
<sequence length="65" mass="7753">MAELNKWFYNEKNVNEIDISDSLIINSFFPGTLITISIDYDKNEGAYENYFVKEFDLFQIFNIKE</sequence>
<protein>
    <submittedName>
        <fullName evidence="1">Uncharacterized protein</fullName>
    </submittedName>
</protein>
<evidence type="ECO:0000313" key="4">
    <source>
        <dbReference type="Proteomes" id="UP000030905"/>
    </source>
</evidence>